<organism evidence="1 2">
    <name type="scientific">Paenactinomyces guangxiensis</name>
    <dbReference type="NCBI Taxonomy" id="1490290"/>
    <lineage>
        <taxon>Bacteria</taxon>
        <taxon>Bacillati</taxon>
        <taxon>Bacillota</taxon>
        <taxon>Bacilli</taxon>
        <taxon>Bacillales</taxon>
        <taxon>Thermoactinomycetaceae</taxon>
        <taxon>Paenactinomyces</taxon>
    </lineage>
</organism>
<evidence type="ECO:0000313" key="2">
    <source>
        <dbReference type="Proteomes" id="UP000535491"/>
    </source>
</evidence>
<name>A0A7W2A7T6_9BACL</name>
<protein>
    <submittedName>
        <fullName evidence="1">Uncharacterized protein</fullName>
    </submittedName>
</protein>
<dbReference type="Proteomes" id="UP000535491">
    <property type="component" value="Unassembled WGS sequence"/>
</dbReference>
<gene>
    <name evidence="1" type="ORF">H1191_06435</name>
</gene>
<evidence type="ECO:0000313" key="1">
    <source>
        <dbReference type="EMBL" id="MBA4493940.1"/>
    </source>
</evidence>
<accession>A0A7W2A7T6</accession>
<dbReference type="RefSeq" id="WP_181751173.1">
    <property type="nucleotide sequence ID" value="NZ_JACEIQ010000004.1"/>
</dbReference>
<keyword evidence="2" id="KW-1185">Reference proteome</keyword>
<reference evidence="1 2" key="1">
    <citation type="submission" date="2020-07" db="EMBL/GenBank/DDBJ databases">
        <authorList>
            <person name="Feng H."/>
        </authorList>
    </citation>
    <scope>NUCLEOTIDE SEQUENCE [LARGE SCALE GENOMIC DNA]</scope>
    <source>
        <strain evidence="2">s-10</strain>
    </source>
</reference>
<dbReference type="EMBL" id="JACEIQ010000004">
    <property type="protein sequence ID" value="MBA4493940.1"/>
    <property type="molecule type" value="Genomic_DNA"/>
</dbReference>
<dbReference type="AlphaFoldDB" id="A0A7W2A7T6"/>
<sequence length="83" mass="10109">MSYINLKERYFLIKELIKLAKKSNERDRFIITSILNKIGHPEIVFTFEETDFLKDKIDCYLDEAMDHRDEHKIEFLKQLKMKV</sequence>
<proteinExistence type="predicted"/>
<comment type="caution">
    <text evidence="1">The sequence shown here is derived from an EMBL/GenBank/DDBJ whole genome shotgun (WGS) entry which is preliminary data.</text>
</comment>